<name>A0A2G0CJH3_9BACT</name>
<proteinExistence type="predicted"/>
<comment type="caution">
    <text evidence="3">The sequence shown here is derived from an EMBL/GenBank/DDBJ whole genome shotgun (WGS) entry which is preliminary data.</text>
</comment>
<feature type="signal peptide" evidence="1">
    <location>
        <begin position="1"/>
        <end position="16"/>
    </location>
</feature>
<reference evidence="3 4" key="1">
    <citation type="submission" date="2017-10" db="EMBL/GenBank/DDBJ databases">
        <title>The draft genome sequence of Lewinella marina KCTC 32374.</title>
        <authorList>
            <person name="Wang K."/>
        </authorList>
    </citation>
    <scope>NUCLEOTIDE SEQUENCE [LARGE SCALE GENOMIC DNA]</scope>
    <source>
        <strain evidence="3 4">MKG-38</strain>
    </source>
</reference>
<gene>
    <name evidence="3" type="ORF">CGL56_03535</name>
</gene>
<dbReference type="Proteomes" id="UP000226437">
    <property type="component" value="Unassembled WGS sequence"/>
</dbReference>
<dbReference type="AlphaFoldDB" id="A0A2G0CJH3"/>
<dbReference type="EMBL" id="PDLO01000001">
    <property type="protein sequence ID" value="PHL00127.1"/>
    <property type="molecule type" value="Genomic_DNA"/>
</dbReference>
<feature type="domain" description="Peptidase M43 pregnancy-associated plasma-A" evidence="2">
    <location>
        <begin position="170"/>
        <end position="262"/>
    </location>
</feature>
<feature type="chain" id="PRO_5013780285" description="Peptidase M43 pregnancy-associated plasma-A domain-containing protein" evidence="1">
    <location>
        <begin position="17"/>
        <end position="264"/>
    </location>
</feature>
<dbReference type="InterPro" id="IPR024079">
    <property type="entry name" value="MetalloPept_cat_dom_sf"/>
</dbReference>
<dbReference type="Gene3D" id="3.40.390.10">
    <property type="entry name" value="Collagenase (Catalytic Domain)"/>
    <property type="match status" value="1"/>
</dbReference>
<sequence>MLYRCLLLFLLFAAGARVPGQSVKPASPTMDEIRELPDTTLRLAFHFVALPDGTNFVRDARDSLVVAHGGHEKLRADVLMYYLLRELNHRFRVALLDYPPSRDTKLRFALVGGADRPLESAAFYREGEPLRPVAEGFNIVFTRYRGRGRPDAATTGTGSTTIYVYDRLQTYLAGSHDTWTVARLIGHELGHALSLDHTFKCDNPCAGRGFDPLEECYGECTDHNGGSGAVNCFGGSPRELMMGYGSQLHLTVCEVERMWAFLLR</sequence>
<dbReference type="OrthoDB" id="1490969at2"/>
<dbReference type="InterPro" id="IPR008754">
    <property type="entry name" value="Peptidase_M43"/>
</dbReference>
<evidence type="ECO:0000259" key="2">
    <source>
        <dbReference type="Pfam" id="PF05572"/>
    </source>
</evidence>
<accession>A0A2G0CJH3</accession>
<dbReference type="Pfam" id="PF05572">
    <property type="entry name" value="Peptidase_M43"/>
    <property type="match status" value="1"/>
</dbReference>
<evidence type="ECO:0000313" key="3">
    <source>
        <dbReference type="EMBL" id="PHL00127.1"/>
    </source>
</evidence>
<keyword evidence="1" id="KW-0732">Signal</keyword>
<keyword evidence="4" id="KW-1185">Reference proteome</keyword>
<evidence type="ECO:0000256" key="1">
    <source>
        <dbReference type="SAM" id="SignalP"/>
    </source>
</evidence>
<organism evidence="3 4">
    <name type="scientific">Neolewinella marina</name>
    <dbReference type="NCBI Taxonomy" id="438751"/>
    <lineage>
        <taxon>Bacteria</taxon>
        <taxon>Pseudomonadati</taxon>
        <taxon>Bacteroidota</taxon>
        <taxon>Saprospiria</taxon>
        <taxon>Saprospirales</taxon>
        <taxon>Lewinellaceae</taxon>
        <taxon>Neolewinella</taxon>
    </lineage>
</organism>
<dbReference type="SUPFAM" id="SSF55486">
    <property type="entry name" value="Metalloproteases ('zincins'), catalytic domain"/>
    <property type="match status" value="1"/>
</dbReference>
<protein>
    <recommendedName>
        <fullName evidence="2">Peptidase M43 pregnancy-associated plasma-A domain-containing protein</fullName>
    </recommendedName>
</protein>
<dbReference type="RefSeq" id="WP_099105105.1">
    <property type="nucleotide sequence ID" value="NZ_JAATJF010000001.1"/>
</dbReference>
<dbReference type="GO" id="GO:0008237">
    <property type="term" value="F:metallopeptidase activity"/>
    <property type="evidence" value="ECO:0007669"/>
    <property type="project" value="InterPro"/>
</dbReference>
<evidence type="ECO:0000313" key="4">
    <source>
        <dbReference type="Proteomes" id="UP000226437"/>
    </source>
</evidence>